<evidence type="ECO:0000313" key="3">
    <source>
        <dbReference type="Proteomes" id="UP000799753"/>
    </source>
</evidence>
<feature type="compositionally biased region" description="Basic residues" evidence="1">
    <location>
        <begin position="72"/>
        <end position="88"/>
    </location>
</feature>
<dbReference type="Proteomes" id="UP000799753">
    <property type="component" value="Unassembled WGS sequence"/>
</dbReference>
<accession>A0A6A6S7K0</accession>
<evidence type="ECO:0000256" key="1">
    <source>
        <dbReference type="SAM" id="MobiDB-lite"/>
    </source>
</evidence>
<evidence type="ECO:0000313" key="2">
    <source>
        <dbReference type="EMBL" id="KAF2643207.1"/>
    </source>
</evidence>
<gene>
    <name evidence="2" type="ORF">P280DRAFT_246274</name>
</gene>
<feature type="region of interest" description="Disordered" evidence="1">
    <location>
        <begin position="44"/>
        <end position="151"/>
    </location>
</feature>
<name>A0A6A6S7K0_9PLEO</name>
<protein>
    <submittedName>
        <fullName evidence="2">Uncharacterized protein</fullName>
    </submittedName>
</protein>
<proteinExistence type="predicted"/>
<dbReference type="AlphaFoldDB" id="A0A6A6S7K0"/>
<sequence length="171" mass="18175">MLQGGHCIPYRSIPASVPGHRYRAPLCAGAVIAVSFHRRRHHAGRLAGHSAGGQGSDLIRIRPDSSKPADHPHRHPHRPPPAAHRRPATTRTRSPASQSASCRHRSSAPPSPAVARAHSLTSGTKSTRQRRPQAVCGAPLAPPSHRPRACPPAREALSRCAGASHQHPVVA</sequence>
<keyword evidence="3" id="KW-1185">Reference proteome</keyword>
<organism evidence="2 3">
    <name type="scientific">Massarina eburnea CBS 473.64</name>
    <dbReference type="NCBI Taxonomy" id="1395130"/>
    <lineage>
        <taxon>Eukaryota</taxon>
        <taxon>Fungi</taxon>
        <taxon>Dikarya</taxon>
        <taxon>Ascomycota</taxon>
        <taxon>Pezizomycotina</taxon>
        <taxon>Dothideomycetes</taxon>
        <taxon>Pleosporomycetidae</taxon>
        <taxon>Pleosporales</taxon>
        <taxon>Massarineae</taxon>
        <taxon>Massarinaceae</taxon>
        <taxon>Massarina</taxon>
    </lineage>
</organism>
<feature type="compositionally biased region" description="Basic and acidic residues" evidence="1">
    <location>
        <begin position="59"/>
        <end position="71"/>
    </location>
</feature>
<dbReference type="EMBL" id="MU006780">
    <property type="protein sequence ID" value="KAF2643207.1"/>
    <property type="molecule type" value="Genomic_DNA"/>
</dbReference>
<reference evidence="2" key="1">
    <citation type="journal article" date="2020" name="Stud. Mycol.">
        <title>101 Dothideomycetes genomes: a test case for predicting lifestyles and emergence of pathogens.</title>
        <authorList>
            <person name="Haridas S."/>
            <person name="Albert R."/>
            <person name="Binder M."/>
            <person name="Bloem J."/>
            <person name="Labutti K."/>
            <person name="Salamov A."/>
            <person name="Andreopoulos B."/>
            <person name="Baker S."/>
            <person name="Barry K."/>
            <person name="Bills G."/>
            <person name="Bluhm B."/>
            <person name="Cannon C."/>
            <person name="Castanera R."/>
            <person name="Culley D."/>
            <person name="Daum C."/>
            <person name="Ezra D."/>
            <person name="Gonzalez J."/>
            <person name="Henrissat B."/>
            <person name="Kuo A."/>
            <person name="Liang C."/>
            <person name="Lipzen A."/>
            <person name="Lutzoni F."/>
            <person name="Magnuson J."/>
            <person name="Mondo S."/>
            <person name="Nolan M."/>
            <person name="Ohm R."/>
            <person name="Pangilinan J."/>
            <person name="Park H.-J."/>
            <person name="Ramirez L."/>
            <person name="Alfaro M."/>
            <person name="Sun H."/>
            <person name="Tritt A."/>
            <person name="Yoshinaga Y."/>
            <person name="Zwiers L.-H."/>
            <person name="Turgeon B."/>
            <person name="Goodwin S."/>
            <person name="Spatafora J."/>
            <person name="Crous P."/>
            <person name="Grigoriev I."/>
        </authorList>
    </citation>
    <scope>NUCLEOTIDE SEQUENCE</scope>
    <source>
        <strain evidence="2">CBS 473.64</strain>
    </source>
</reference>